<dbReference type="EMBL" id="OV725079">
    <property type="protein sequence ID" value="CAH1395485.1"/>
    <property type="molecule type" value="Genomic_DNA"/>
</dbReference>
<dbReference type="Proteomes" id="UP001152798">
    <property type="component" value="Chromosome 3"/>
</dbReference>
<evidence type="ECO:0000313" key="3">
    <source>
        <dbReference type="Proteomes" id="UP001152798"/>
    </source>
</evidence>
<dbReference type="OrthoDB" id="6624851at2759"/>
<feature type="region of interest" description="Disordered" evidence="1">
    <location>
        <begin position="537"/>
        <end position="569"/>
    </location>
</feature>
<reference evidence="2" key="1">
    <citation type="submission" date="2022-01" db="EMBL/GenBank/DDBJ databases">
        <authorList>
            <person name="King R."/>
        </authorList>
    </citation>
    <scope>NUCLEOTIDE SEQUENCE</scope>
</reference>
<feature type="compositionally biased region" description="Low complexity" evidence="1">
    <location>
        <begin position="343"/>
        <end position="356"/>
    </location>
</feature>
<name>A0A9P0EFF1_NEZVI</name>
<feature type="compositionally biased region" description="Basic and acidic residues" evidence="1">
    <location>
        <begin position="545"/>
        <end position="554"/>
    </location>
</feature>
<feature type="compositionally biased region" description="Basic residues" evidence="1">
    <location>
        <begin position="555"/>
        <end position="569"/>
    </location>
</feature>
<accession>A0A9P0EFF1</accession>
<evidence type="ECO:0000256" key="1">
    <source>
        <dbReference type="SAM" id="MobiDB-lite"/>
    </source>
</evidence>
<organism evidence="2 3">
    <name type="scientific">Nezara viridula</name>
    <name type="common">Southern green stink bug</name>
    <name type="synonym">Cimex viridulus</name>
    <dbReference type="NCBI Taxonomy" id="85310"/>
    <lineage>
        <taxon>Eukaryota</taxon>
        <taxon>Metazoa</taxon>
        <taxon>Ecdysozoa</taxon>
        <taxon>Arthropoda</taxon>
        <taxon>Hexapoda</taxon>
        <taxon>Insecta</taxon>
        <taxon>Pterygota</taxon>
        <taxon>Neoptera</taxon>
        <taxon>Paraneoptera</taxon>
        <taxon>Hemiptera</taxon>
        <taxon>Heteroptera</taxon>
        <taxon>Panheteroptera</taxon>
        <taxon>Pentatomomorpha</taxon>
        <taxon>Pentatomoidea</taxon>
        <taxon>Pentatomidae</taxon>
        <taxon>Pentatominae</taxon>
        <taxon>Nezara</taxon>
    </lineage>
</organism>
<gene>
    <name evidence="2" type="ORF">NEZAVI_LOCUS5753</name>
</gene>
<evidence type="ECO:0000313" key="2">
    <source>
        <dbReference type="EMBL" id="CAH1395485.1"/>
    </source>
</evidence>
<dbReference type="Pfam" id="PF14924">
    <property type="entry name" value="MAP10_N"/>
    <property type="match status" value="1"/>
</dbReference>
<sequence length="569" mass="62428">MKSLAPENLEQLFLFEVYVESLSVDYPKLCLTQNCLNTLKETIIQIRFLGFQPIEIGEEEFIGEEKDCGDRKINAGKSCLFSLRDLPREVRCLEVDVKVLRRTEQNSCITLAVTSVKLGEQFADILKSSSSKKHSANLKKPFTLYDKRCKKVGNITVNFNLSCFGKIITTSFQMDGEDSKAYVVQPGGEIPVADFLNSESSLNKGVCPPSYRSAMNMTPPYHNMPGGGLWGGYGPQPPVPPNQGGLPGGYPGQIPGQLPGSFPGQLPGRYPGQLPGSFLGQLPGSFLGQLPGSFLGQLPGRYPGQLPDRYPGQVPGSYPGQFPDNIQGGPALGMPIGGGLLGGAPKELSDSSSSEEGPPPLPFQVCSCNYPLPPGFLPPAPVKKKKKKKQKTNDCPLGMMKDFCLNPMCPKGYPQLPIVEEKQQVCQAMEVPAGVIGMKGEQMIFQLPQDNQPVPGNRRARFSFGGGYNNNLKDVRIMNDGETKKFSVPNKTNDIYVIKVGKTNQETDQRQKMVLEVKQPRPPVDDRTFYDIRTQYLETDFMTEPPKKDKPEKGNKKKGKKGKGKGKKK</sequence>
<proteinExistence type="predicted"/>
<dbReference type="AlphaFoldDB" id="A0A9P0EFF1"/>
<keyword evidence="3" id="KW-1185">Reference proteome</keyword>
<protein>
    <submittedName>
        <fullName evidence="2">Uncharacterized protein</fullName>
    </submittedName>
</protein>
<feature type="region of interest" description="Disordered" evidence="1">
    <location>
        <begin position="338"/>
        <end position="360"/>
    </location>
</feature>